<evidence type="ECO:0000313" key="5">
    <source>
        <dbReference type="EMBL" id="CAB3260098.1"/>
    </source>
</evidence>
<proteinExistence type="evidence at transcript level"/>
<keyword evidence="3" id="KW-0175">Coiled coil</keyword>
<evidence type="ECO:0000256" key="2">
    <source>
        <dbReference type="ARBA" id="ARBA00014719"/>
    </source>
</evidence>
<dbReference type="Pfam" id="PF10241">
    <property type="entry name" value="KxDL"/>
    <property type="match status" value="1"/>
</dbReference>
<accession>A0A6F9DFF0</accession>
<gene>
    <name evidence="5" type="primary">Kxd1</name>
</gene>
<evidence type="ECO:0000256" key="3">
    <source>
        <dbReference type="SAM" id="Coils"/>
    </source>
</evidence>
<dbReference type="InterPro" id="IPR039843">
    <property type="entry name" value="KXD1-like"/>
</dbReference>
<dbReference type="EMBL" id="LR786325">
    <property type="protein sequence ID" value="CAB3260098.1"/>
    <property type="molecule type" value="mRNA"/>
</dbReference>
<name>A0A6F9DFF0_9ASCI</name>
<organism evidence="5">
    <name type="scientific">Phallusia mammillata</name>
    <dbReference type="NCBI Taxonomy" id="59560"/>
    <lineage>
        <taxon>Eukaryota</taxon>
        <taxon>Metazoa</taxon>
        <taxon>Chordata</taxon>
        <taxon>Tunicata</taxon>
        <taxon>Ascidiacea</taxon>
        <taxon>Phlebobranchia</taxon>
        <taxon>Ascidiidae</taxon>
        <taxon>Phallusia</taxon>
    </lineage>
</organism>
<dbReference type="InterPro" id="IPR019371">
    <property type="entry name" value="KxDL_dom"/>
</dbReference>
<dbReference type="PANTHER" id="PTHR13511:SF0">
    <property type="entry name" value="KXDL MOTIF-CONTAINING PROTEIN 1"/>
    <property type="match status" value="1"/>
</dbReference>
<dbReference type="GO" id="GO:0099078">
    <property type="term" value="C:BORC complex"/>
    <property type="evidence" value="ECO:0007669"/>
    <property type="project" value="TreeGrafter"/>
</dbReference>
<reference evidence="5" key="1">
    <citation type="submission" date="2020-04" db="EMBL/GenBank/DDBJ databases">
        <authorList>
            <person name="Neveu A P."/>
        </authorList>
    </citation>
    <scope>NUCLEOTIDE SEQUENCE</scope>
    <source>
        <tissue evidence="5">Whole embryo</tissue>
    </source>
</reference>
<feature type="coiled-coil region" evidence="3">
    <location>
        <begin position="40"/>
        <end position="74"/>
    </location>
</feature>
<dbReference type="PANTHER" id="PTHR13511">
    <property type="entry name" value="KXDL MOTIF-CONTAINING PROTEIN 1"/>
    <property type="match status" value="1"/>
</dbReference>
<dbReference type="AlphaFoldDB" id="A0A6F9DFF0"/>
<evidence type="ECO:0000256" key="1">
    <source>
        <dbReference type="ARBA" id="ARBA00005913"/>
    </source>
</evidence>
<feature type="domain" description="KxDL" evidence="4">
    <location>
        <begin position="35"/>
        <end position="112"/>
    </location>
</feature>
<sequence>MKNCFFCVCETSCRELGKKMAYVSTDNAQFCSNVRNVTNRDDVTAIIKEQKQMLQNLEKSNQMLLNCNRIAEKQQEILLGRIQHHTLVLVDMKKDLNSIFSRIRNLKLKLQSRSSESWLVVGETHEKVT</sequence>
<comment type="similarity">
    <text evidence="1">Belongs to the KXD1 family.</text>
</comment>
<evidence type="ECO:0000259" key="4">
    <source>
        <dbReference type="Pfam" id="PF10241"/>
    </source>
</evidence>
<protein>
    <recommendedName>
        <fullName evidence="2">KxDL motif-containing protein 1</fullName>
    </recommendedName>
</protein>
<dbReference type="GO" id="GO:0032418">
    <property type="term" value="P:lysosome localization"/>
    <property type="evidence" value="ECO:0007669"/>
    <property type="project" value="TreeGrafter"/>
</dbReference>